<dbReference type="EMBL" id="GG666513">
    <property type="protein sequence ID" value="EEN60277.1"/>
    <property type="molecule type" value="Genomic_DNA"/>
</dbReference>
<sequence>MPLRGPGFNQPVTTAVLSVAAVAYMLWILFSEDTEKTEKKSEKKTEDVPRPREPRTILLPKLSLRDFRNDEYLYGEEGEYETIVLEEWVDKYDGPSSAYSRRPFPTESQSWPTVAPPYRPAAPQPRSRKPDRRPPGKFGPSTTRSNCSIFGDGGLFSAIRGMGDFNREKPAAATIVHRGESAEFLRLVRAAKIKVEVDNISRHSKENEDEILKRAVKVQEDGANSLNSEETDEVYWDSPGFQGKFLIKRAEDKIRADSLHSEKGSIYVYVNGPWLPLWKVEYDEFYNPNPPAWLAEDVEDGDPFFDALDVPIQDVHSESGSIYVNGPWLPLWRVDYDEFYNPNPPAWLAEDTEDEEPFFDALVQDVPPAWLAKDTGDEEPFFDALDVPVQLVPKYAVKGQQLGPVQELERPHQLLMALIMFVMMEYFVSFQILMSSVTESLVDAMKSAFAVIRIYYEKIKQLILPFIPSVVKDFIISASGRTWMWMTRVAMSVGGAMNRALALLQSHSDKFQLVANKIKQLLQPLVPYVMMFKDSMVSMVGSARMRIASLGGAMNRSLLLNYVRFQVVVLLSYDRFQAVVSKIKQLLNALIPPVIQECMVSFYGSIRILMINMLRSAINRASPFVIKFKECVLSIFRCIWILMISMIELLAFAMHRAMLVLDYAITDLMYTSLKQLLLAFIQYVVKFKNCILSIYGYIQILIIKLVETLWGAVKRVLRVLHYVGYDLMYTSVKQLVLAFIASVIRLKDRIISCILFILIIIYLTRRAYQHRNQLRHRMH</sequence>
<feature type="region of interest" description="Disordered" evidence="1">
    <location>
        <begin position="99"/>
        <end position="146"/>
    </location>
</feature>
<protein>
    <submittedName>
        <fullName evidence="3">Uncharacterized protein</fullName>
    </submittedName>
</protein>
<dbReference type="InParanoid" id="C3YH41"/>
<feature type="transmembrane region" description="Helical" evidence="2">
    <location>
        <begin position="749"/>
        <end position="768"/>
    </location>
</feature>
<keyword evidence="2" id="KW-0472">Membrane</keyword>
<feature type="transmembrane region" description="Helical" evidence="2">
    <location>
        <begin position="635"/>
        <end position="655"/>
    </location>
</feature>
<feature type="transmembrane region" description="Helical" evidence="2">
    <location>
        <begin position="593"/>
        <end position="614"/>
    </location>
</feature>
<evidence type="ECO:0000256" key="1">
    <source>
        <dbReference type="SAM" id="MobiDB-lite"/>
    </source>
</evidence>
<evidence type="ECO:0000313" key="3">
    <source>
        <dbReference type="EMBL" id="EEN60277.1"/>
    </source>
</evidence>
<feature type="compositionally biased region" description="Pro residues" evidence="1">
    <location>
        <begin position="114"/>
        <end position="123"/>
    </location>
</feature>
<feature type="transmembrane region" description="Helical" evidence="2">
    <location>
        <begin position="719"/>
        <end position="743"/>
    </location>
</feature>
<name>C3YH41_BRAFL</name>
<accession>C3YH41</accession>
<dbReference type="AlphaFoldDB" id="C3YH41"/>
<organism>
    <name type="scientific">Branchiostoma floridae</name>
    <name type="common">Florida lancelet</name>
    <name type="synonym">Amphioxus</name>
    <dbReference type="NCBI Taxonomy" id="7739"/>
    <lineage>
        <taxon>Eukaryota</taxon>
        <taxon>Metazoa</taxon>
        <taxon>Chordata</taxon>
        <taxon>Cephalochordata</taxon>
        <taxon>Leptocardii</taxon>
        <taxon>Amphioxiformes</taxon>
        <taxon>Branchiostomatidae</taxon>
        <taxon>Branchiostoma</taxon>
    </lineage>
</organism>
<proteinExistence type="predicted"/>
<gene>
    <name evidence="3" type="ORF">BRAFLDRAFT_125238</name>
</gene>
<evidence type="ECO:0000256" key="2">
    <source>
        <dbReference type="SAM" id="Phobius"/>
    </source>
</evidence>
<reference evidence="3" key="1">
    <citation type="journal article" date="2008" name="Nature">
        <title>The amphioxus genome and the evolution of the chordate karyotype.</title>
        <authorList>
            <consortium name="US DOE Joint Genome Institute (JGI-PGF)"/>
            <person name="Putnam N.H."/>
            <person name="Butts T."/>
            <person name="Ferrier D.E.K."/>
            <person name="Furlong R.F."/>
            <person name="Hellsten U."/>
            <person name="Kawashima T."/>
            <person name="Robinson-Rechavi M."/>
            <person name="Shoguchi E."/>
            <person name="Terry A."/>
            <person name="Yu J.-K."/>
            <person name="Benito-Gutierrez E.L."/>
            <person name="Dubchak I."/>
            <person name="Garcia-Fernandez J."/>
            <person name="Gibson-Brown J.J."/>
            <person name="Grigoriev I.V."/>
            <person name="Horton A.C."/>
            <person name="de Jong P.J."/>
            <person name="Jurka J."/>
            <person name="Kapitonov V.V."/>
            <person name="Kohara Y."/>
            <person name="Kuroki Y."/>
            <person name="Lindquist E."/>
            <person name="Lucas S."/>
            <person name="Osoegawa K."/>
            <person name="Pennacchio L.A."/>
            <person name="Salamov A.A."/>
            <person name="Satou Y."/>
            <person name="Sauka-Spengler T."/>
            <person name="Schmutz J."/>
            <person name="Shin-I T."/>
            <person name="Toyoda A."/>
            <person name="Bronner-Fraser M."/>
            <person name="Fujiyama A."/>
            <person name="Holland L.Z."/>
            <person name="Holland P.W.H."/>
            <person name="Satoh N."/>
            <person name="Rokhsar D.S."/>
        </authorList>
    </citation>
    <scope>NUCLEOTIDE SEQUENCE [LARGE SCALE GENOMIC DNA]</scope>
    <source>
        <strain evidence="3">S238N-H82</strain>
        <tissue evidence="3">Testes</tissue>
    </source>
</reference>
<keyword evidence="2" id="KW-1133">Transmembrane helix</keyword>
<keyword evidence="2" id="KW-0812">Transmembrane</keyword>